<organism evidence="1 2">
    <name type="scientific">Penicillium coprophilum</name>
    <dbReference type="NCBI Taxonomy" id="36646"/>
    <lineage>
        <taxon>Eukaryota</taxon>
        <taxon>Fungi</taxon>
        <taxon>Dikarya</taxon>
        <taxon>Ascomycota</taxon>
        <taxon>Pezizomycotina</taxon>
        <taxon>Eurotiomycetes</taxon>
        <taxon>Eurotiomycetidae</taxon>
        <taxon>Eurotiales</taxon>
        <taxon>Aspergillaceae</taxon>
        <taxon>Penicillium</taxon>
    </lineage>
</organism>
<keyword evidence="2" id="KW-1185">Reference proteome</keyword>
<protein>
    <submittedName>
        <fullName evidence="1">Uncharacterized protein</fullName>
    </submittedName>
</protein>
<dbReference type="AlphaFoldDB" id="A0A1V6V345"/>
<evidence type="ECO:0000313" key="1">
    <source>
        <dbReference type="EMBL" id="OQE44899.1"/>
    </source>
</evidence>
<reference evidence="2" key="1">
    <citation type="journal article" date="2017" name="Nat. Microbiol.">
        <title>Global analysis of biosynthetic gene clusters reveals vast potential of secondary metabolite production in Penicillium species.</title>
        <authorList>
            <person name="Nielsen J.C."/>
            <person name="Grijseels S."/>
            <person name="Prigent S."/>
            <person name="Ji B."/>
            <person name="Dainat J."/>
            <person name="Nielsen K.F."/>
            <person name="Frisvad J.C."/>
            <person name="Workman M."/>
            <person name="Nielsen J."/>
        </authorList>
    </citation>
    <scope>NUCLEOTIDE SEQUENCE [LARGE SCALE GENOMIC DNA]</scope>
    <source>
        <strain evidence="2">IBT 31321</strain>
    </source>
</reference>
<evidence type="ECO:0000313" key="2">
    <source>
        <dbReference type="Proteomes" id="UP000191500"/>
    </source>
</evidence>
<dbReference type="EMBL" id="MDDG01000002">
    <property type="protein sequence ID" value="OQE44899.1"/>
    <property type="molecule type" value="Genomic_DNA"/>
</dbReference>
<proteinExistence type="predicted"/>
<accession>A0A1V6V345</accession>
<comment type="caution">
    <text evidence="1">The sequence shown here is derived from an EMBL/GenBank/DDBJ whole genome shotgun (WGS) entry which is preliminary data.</text>
</comment>
<dbReference type="Proteomes" id="UP000191500">
    <property type="component" value="Unassembled WGS sequence"/>
</dbReference>
<sequence length="160" mass="17971">MGVNTGDVIEVSLVPDWATSVQKVEWRQKLQQHNGKYYRLSFVNKTNTEPESSGLIFIAEEKAEAFKALDQDKTDNDKCTVTVSVDSFLYGQKKGGKGRFLVFHDKTRDIFQHRFTDGAIADALKAAQDVLTKLGYNELNAVTNAIKGTWGDRLEPFKPL</sequence>
<name>A0A1V6V345_9EURO</name>
<gene>
    <name evidence="1" type="ORF">PENCOP_c002G00370</name>
</gene>